<proteinExistence type="inferred from homology"/>
<feature type="binding site" evidence="2">
    <location>
        <position position="61"/>
    </location>
    <ligand>
        <name>Mg(2+)</name>
        <dbReference type="ChEBI" id="CHEBI:18420"/>
        <label>4</label>
    </ligand>
</feature>
<evidence type="ECO:0000256" key="1">
    <source>
        <dbReference type="ARBA" id="ARBA00022977"/>
    </source>
</evidence>
<feature type="binding site" evidence="2">
    <location>
        <position position="48"/>
    </location>
    <ligand>
        <name>Mg(2+)</name>
        <dbReference type="ChEBI" id="CHEBI:18420"/>
        <label>4</label>
    </ligand>
</feature>
<feature type="binding site" evidence="2">
    <location>
        <position position="239"/>
    </location>
    <ligand>
        <name>Mg(2+)</name>
        <dbReference type="ChEBI" id="CHEBI:18420"/>
        <label>3</label>
    </ligand>
</feature>
<dbReference type="Gene3D" id="3.90.650.10">
    <property type="entry name" value="PurM-like C-terminal domain"/>
    <property type="match status" value="1"/>
</dbReference>
<dbReference type="Pfam" id="PF00586">
    <property type="entry name" value="AIRS"/>
    <property type="match status" value="1"/>
</dbReference>
<keyword evidence="2 5" id="KW-0808">Transferase</keyword>
<dbReference type="GO" id="GO:0000287">
    <property type="term" value="F:magnesium ion binding"/>
    <property type="evidence" value="ECO:0007669"/>
    <property type="project" value="UniProtKB-UniRule"/>
</dbReference>
<feature type="binding site" evidence="2">
    <location>
        <position position="241"/>
    </location>
    <ligand>
        <name>ATP</name>
        <dbReference type="ChEBI" id="CHEBI:30616"/>
    </ligand>
</feature>
<accession>A0A7M3ME18</accession>
<dbReference type="InterPro" id="IPR036676">
    <property type="entry name" value="PurM-like_C_sf"/>
</dbReference>
<comment type="caution">
    <text evidence="5">The sequence shown here is derived from an EMBL/GenBank/DDBJ whole genome shotgun (WGS) entry which is preliminary data.</text>
</comment>
<keyword evidence="6" id="KW-1185">Reference proteome</keyword>
<dbReference type="OrthoDB" id="9802811at2"/>
<dbReference type="PIRSF" id="PIRSF005303">
    <property type="entry name" value="Thiam_monoph_kin"/>
    <property type="match status" value="1"/>
</dbReference>
<feature type="binding site" evidence="2">
    <location>
        <position position="142"/>
    </location>
    <ligand>
        <name>Mg(2+)</name>
        <dbReference type="ChEBI" id="CHEBI:18420"/>
        <label>1</label>
    </ligand>
</feature>
<protein>
    <recommendedName>
        <fullName evidence="2">Thiamine-monophosphate kinase</fullName>
        <shortName evidence="2">TMP kinase</shortName>
        <shortName evidence="2">Thiamine-phosphate kinase</shortName>
        <ecNumber evidence="2">2.7.4.16</ecNumber>
    </recommendedName>
</protein>
<dbReference type="AlphaFoldDB" id="A0A7M3ME18"/>
<dbReference type="SUPFAM" id="SSF56042">
    <property type="entry name" value="PurM C-terminal domain-like"/>
    <property type="match status" value="1"/>
</dbReference>
<evidence type="ECO:0000259" key="3">
    <source>
        <dbReference type="Pfam" id="PF00586"/>
    </source>
</evidence>
<dbReference type="Pfam" id="PF02769">
    <property type="entry name" value="AIRS_C"/>
    <property type="match status" value="1"/>
</dbReference>
<keyword evidence="1 2" id="KW-0784">Thiamine biosynthesis</keyword>
<comment type="caution">
    <text evidence="2">Lacks conserved residue(s) required for the propagation of feature annotation.</text>
</comment>
<dbReference type="InterPro" id="IPR016188">
    <property type="entry name" value="PurM-like_N"/>
</dbReference>
<dbReference type="NCBIfam" id="TIGR01379">
    <property type="entry name" value="thiL"/>
    <property type="match status" value="1"/>
</dbReference>
<feature type="domain" description="PurM-like N-terminal" evidence="3">
    <location>
        <begin position="46"/>
        <end position="155"/>
    </location>
</feature>
<feature type="binding site" evidence="2">
    <location>
        <position position="70"/>
    </location>
    <ligand>
        <name>substrate</name>
    </ligand>
</feature>
<keyword evidence="2" id="KW-0067">ATP-binding</keyword>
<dbReference type="Gene3D" id="3.30.1330.10">
    <property type="entry name" value="PurM-like, N-terminal domain"/>
    <property type="match status" value="1"/>
</dbReference>
<dbReference type="SUPFAM" id="SSF55326">
    <property type="entry name" value="PurM N-terminal domain-like"/>
    <property type="match status" value="1"/>
</dbReference>
<feature type="binding site" evidence="2">
    <location>
        <position position="92"/>
    </location>
    <ligand>
        <name>Mg(2+)</name>
        <dbReference type="ChEBI" id="CHEBI:18420"/>
        <label>4</label>
    </ligand>
</feature>
<feature type="binding site" evidence="2">
    <location>
        <position position="291"/>
    </location>
    <ligand>
        <name>substrate</name>
    </ligand>
</feature>
<dbReference type="InterPro" id="IPR010918">
    <property type="entry name" value="PurM-like_C_dom"/>
</dbReference>
<comment type="similarity">
    <text evidence="2">Belongs to the thiamine-monophosphate kinase family.</text>
</comment>
<dbReference type="RefSeq" id="WP_144303026.1">
    <property type="nucleotide sequence ID" value="NZ_QMIE01000008.1"/>
</dbReference>
<dbReference type="UniPathway" id="UPA00060">
    <property type="reaction ID" value="UER00142"/>
</dbReference>
<feature type="binding site" evidence="2">
    <location>
        <position position="63"/>
    </location>
    <ligand>
        <name>Mg(2+)</name>
        <dbReference type="ChEBI" id="CHEBI:18420"/>
        <label>2</label>
    </ligand>
</feature>
<evidence type="ECO:0000256" key="2">
    <source>
        <dbReference type="HAMAP-Rule" id="MF_02128"/>
    </source>
</evidence>
<dbReference type="EC" id="2.7.4.16" evidence="2"/>
<dbReference type="GO" id="GO:0009228">
    <property type="term" value="P:thiamine biosynthetic process"/>
    <property type="evidence" value="ECO:0007669"/>
    <property type="project" value="UniProtKB-KW"/>
</dbReference>
<keyword evidence="2" id="KW-0460">Magnesium</keyword>
<name>A0A7M3ME18_9BACT</name>
<reference evidence="5 6" key="1">
    <citation type="submission" date="2018-06" db="EMBL/GenBank/DDBJ databases">
        <title>Complete genome of Desulfovibrio indonesiensis P37SLT.</title>
        <authorList>
            <person name="Crispim J.S."/>
            <person name="Vidigal P.M.P."/>
            <person name="Silva L.C.F."/>
            <person name="Laguardia C.N."/>
            <person name="Araujo L.C."/>
            <person name="Dias R.S."/>
            <person name="Sousa M.P."/>
            <person name="Paula S.O."/>
            <person name="Silva C."/>
        </authorList>
    </citation>
    <scope>NUCLEOTIDE SEQUENCE [LARGE SCALE GENOMIC DNA]</scope>
    <source>
        <strain evidence="5 6">P37SLT</strain>
    </source>
</reference>
<feature type="binding site" evidence="2">
    <location>
        <position position="92"/>
    </location>
    <ligand>
        <name>Mg(2+)</name>
        <dbReference type="ChEBI" id="CHEBI:18420"/>
        <label>2</label>
    </ligand>
</feature>
<feature type="binding site" evidence="2">
    <location>
        <begin position="141"/>
        <end position="142"/>
    </location>
    <ligand>
        <name>ATP</name>
        <dbReference type="ChEBI" id="CHEBI:30616"/>
    </ligand>
</feature>
<feature type="binding site" evidence="2">
    <location>
        <position position="63"/>
    </location>
    <ligand>
        <name>Mg(2+)</name>
        <dbReference type="ChEBI" id="CHEBI:18420"/>
        <label>1</label>
    </ligand>
</feature>
<dbReference type="InterPro" id="IPR036921">
    <property type="entry name" value="PurM-like_N_sf"/>
</dbReference>
<dbReference type="Proteomes" id="UP000448292">
    <property type="component" value="Unassembled WGS sequence"/>
</dbReference>
<dbReference type="HAMAP" id="MF_02128">
    <property type="entry name" value="TMP_kinase"/>
    <property type="match status" value="1"/>
</dbReference>
<dbReference type="PANTHER" id="PTHR30270">
    <property type="entry name" value="THIAMINE-MONOPHOSPHATE KINASE"/>
    <property type="match status" value="1"/>
</dbReference>
<gene>
    <name evidence="2 5" type="primary">thiL</name>
    <name evidence="5" type="ORF">DPQ33_09710</name>
</gene>
<feature type="binding site" evidence="2">
    <location>
        <position position="92"/>
    </location>
    <ligand>
        <name>Mg(2+)</name>
        <dbReference type="ChEBI" id="CHEBI:18420"/>
        <label>3</label>
    </ligand>
</feature>
<keyword evidence="2" id="KW-0547">Nucleotide-binding</keyword>
<evidence type="ECO:0000313" key="5">
    <source>
        <dbReference type="EMBL" id="TVM17068.1"/>
    </source>
</evidence>
<dbReference type="InterPro" id="IPR006283">
    <property type="entry name" value="ThiL-like"/>
</dbReference>
<feature type="binding site" evidence="2">
    <location>
        <position position="62"/>
    </location>
    <ligand>
        <name>Mg(2+)</name>
        <dbReference type="ChEBI" id="CHEBI:18420"/>
        <label>1</label>
    </ligand>
</feature>
<feature type="binding site" evidence="2">
    <location>
        <position position="242"/>
    </location>
    <ligand>
        <name>Mg(2+)</name>
        <dbReference type="ChEBI" id="CHEBI:18420"/>
        <label>5</label>
    </ligand>
</feature>
<evidence type="ECO:0000259" key="4">
    <source>
        <dbReference type="Pfam" id="PF02769"/>
    </source>
</evidence>
<dbReference type="PANTHER" id="PTHR30270:SF0">
    <property type="entry name" value="THIAMINE-MONOPHOSPHATE KINASE"/>
    <property type="match status" value="1"/>
</dbReference>
<dbReference type="GO" id="GO:0009030">
    <property type="term" value="F:thiamine-phosphate kinase activity"/>
    <property type="evidence" value="ECO:0007669"/>
    <property type="project" value="UniProtKB-UniRule"/>
</dbReference>
<feature type="binding site" evidence="2">
    <location>
        <position position="338"/>
    </location>
    <ligand>
        <name>substrate</name>
    </ligand>
</feature>
<dbReference type="GO" id="GO:0005524">
    <property type="term" value="F:ATP binding"/>
    <property type="evidence" value="ECO:0007669"/>
    <property type="project" value="UniProtKB-UniRule"/>
</dbReference>
<feature type="domain" description="PurM-like C-terminal" evidence="4">
    <location>
        <begin position="173"/>
        <end position="328"/>
    </location>
</feature>
<feature type="binding site" evidence="2">
    <location>
        <position position="48"/>
    </location>
    <ligand>
        <name>Mg(2+)</name>
        <dbReference type="ChEBI" id="CHEBI:18420"/>
        <label>3</label>
    </ligand>
</feature>
<comment type="pathway">
    <text evidence="2">Cofactor biosynthesis; thiamine diphosphate biosynthesis; thiamine diphosphate from thiamine phosphate: step 1/1.</text>
</comment>
<comment type="function">
    <text evidence="2">Catalyzes the ATP-dependent phosphorylation of thiamine-monophosphate (TMP) to form thiamine-pyrophosphate (TPP), the active form of vitamin B1.</text>
</comment>
<comment type="miscellaneous">
    <text evidence="2">Reaction mechanism of ThiL seems to utilize a direct, inline transfer of the gamma-phosphate of ATP to TMP rather than a phosphorylated enzyme intermediate.</text>
</comment>
<keyword evidence="2 5" id="KW-0418">Kinase</keyword>
<comment type="catalytic activity">
    <reaction evidence="2">
        <text>thiamine phosphate + ATP = thiamine diphosphate + ADP</text>
        <dbReference type="Rhea" id="RHEA:15913"/>
        <dbReference type="ChEBI" id="CHEBI:30616"/>
        <dbReference type="ChEBI" id="CHEBI:37575"/>
        <dbReference type="ChEBI" id="CHEBI:58937"/>
        <dbReference type="ChEBI" id="CHEBI:456216"/>
        <dbReference type="EC" id="2.7.4.16"/>
    </reaction>
</comment>
<keyword evidence="2" id="KW-0479">Metal-binding</keyword>
<organism evidence="5 6">
    <name type="scientific">Oceanidesulfovibrio indonesiensis</name>
    <dbReference type="NCBI Taxonomy" id="54767"/>
    <lineage>
        <taxon>Bacteria</taxon>
        <taxon>Pseudomonadati</taxon>
        <taxon>Thermodesulfobacteriota</taxon>
        <taxon>Desulfovibrionia</taxon>
        <taxon>Desulfovibrionales</taxon>
        <taxon>Desulfovibrionaceae</taxon>
        <taxon>Oceanidesulfovibrio</taxon>
    </lineage>
</organism>
<evidence type="ECO:0000313" key="6">
    <source>
        <dbReference type="Proteomes" id="UP000448292"/>
    </source>
</evidence>
<dbReference type="EMBL" id="QMIE01000008">
    <property type="protein sequence ID" value="TVM17068.1"/>
    <property type="molecule type" value="Genomic_DNA"/>
</dbReference>
<sequence>MTPSREKPIRRGQGGAPGACETEDDFFLYLDTFFVRDHPSVELGRGDDCAVLNLPGRSCFTTDLFLEDIHFRTRYFTARELGHKSLAVNLSDLAGMGVRPSGFLLDLIAPKNRTLDAAFWDDFFQAMANLAESAGAVLAGGDLSAGPCLGMAITAWGMPDENSAILTRGPASPGDMLFAVGEFGLARTGLARLESEGREAQARYPSAVAAHCMPTPQIEAGLVLARIAGKHGGVTGLMDLSDGIARDLPRLLRFEHGAALDIPADTLHAEIRAHSAETGEDPVELAVLGGEDYALLGAAHPSVIGRLEQEVEGLRVIGEVVEGEGLTVNGRPFRQSGFDHFGG</sequence>
<dbReference type="CDD" id="cd02194">
    <property type="entry name" value="ThiL"/>
    <property type="match status" value="1"/>
</dbReference>
<dbReference type="GO" id="GO:0009229">
    <property type="term" value="P:thiamine diphosphate biosynthetic process"/>
    <property type="evidence" value="ECO:0007669"/>
    <property type="project" value="UniProtKB-UniRule"/>
</dbReference>